<dbReference type="InterPro" id="IPR050251">
    <property type="entry name" value="HpcH-HpaI_aldolase"/>
</dbReference>
<dbReference type="InterPro" id="IPR015813">
    <property type="entry name" value="Pyrv/PenolPyrv_kinase-like_dom"/>
</dbReference>
<feature type="domain" description="HpcH/HpaI aldolase/citrate lyase" evidence="4">
    <location>
        <begin position="32"/>
        <end position="239"/>
    </location>
</feature>
<dbReference type="PANTHER" id="PTHR30502:SF0">
    <property type="entry name" value="PHOSPHOENOLPYRUVATE CARBOXYLASE FAMILY PROTEIN"/>
    <property type="match status" value="1"/>
</dbReference>
<protein>
    <submittedName>
        <fullName evidence="5">2-dehydro-3-deoxyglucarate aldolase</fullName>
    </submittedName>
</protein>
<evidence type="ECO:0000313" key="6">
    <source>
        <dbReference type="Proteomes" id="UP000791080"/>
    </source>
</evidence>
<dbReference type="RefSeq" id="WP_016699718.1">
    <property type="nucleotide sequence ID" value="NZ_AUBJ02000001.1"/>
</dbReference>
<evidence type="ECO:0000256" key="3">
    <source>
        <dbReference type="ARBA" id="ARBA00023239"/>
    </source>
</evidence>
<evidence type="ECO:0000256" key="2">
    <source>
        <dbReference type="ARBA" id="ARBA00022723"/>
    </source>
</evidence>
<comment type="similarity">
    <text evidence="1">Belongs to the HpcH/HpaI aldolase family.</text>
</comment>
<evidence type="ECO:0000313" key="5">
    <source>
        <dbReference type="EMBL" id="MCP2331647.1"/>
    </source>
</evidence>
<proteinExistence type="inferred from homology"/>
<dbReference type="EMBL" id="AUBJ02000001">
    <property type="protein sequence ID" value="MCP2331647.1"/>
    <property type="molecule type" value="Genomic_DNA"/>
</dbReference>
<gene>
    <name evidence="5" type="ORF">G443_001917</name>
</gene>
<dbReference type="Gene3D" id="3.20.20.60">
    <property type="entry name" value="Phosphoenolpyruvate-binding domains"/>
    <property type="match status" value="1"/>
</dbReference>
<dbReference type="InterPro" id="IPR005000">
    <property type="entry name" value="Aldolase/citrate-lyase_domain"/>
</dbReference>
<accession>A0ABT1JGP4</accession>
<keyword evidence="6" id="KW-1185">Reference proteome</keyword>
<sequence length="262" mass="27855">MTLDVIDRARAGQVALGTFVFEFDSNGIGRLAAGAGAEFVVFDAEHTGWGWETIGRLLATTRPAGIPAWVRVPSAEDRSAVSRALDLGARGVMAPMVESEEAARRLVAWSAYPPRGVRGAAFGIAHDDYVAGDFLDTIARANDDTVVIAQIETVAGLEEVERIAAVDGLDVLWVGHFDLTNSMGIPGRFDHPDYLAALDRVASAAADHGKLAGFMPTSVPQATDLVERGFRLLAYGGDLWIYQKALATDLGAIRSATDSGRT</sequence>
<reference evidence="5 6" key="1">
    <citation type="submission" date="2022-06" db="EMBL/GenBank/DDBJ databases">
        <title>Genomic Encyclopedia of Type Strains, Phase I: the one thousand microbial genomes (KMG-I) project.</title>
        <authorList>
            <person name="Kyrpides N."/>
        </authorList>
    </citation>
    <scope>NUCLEOTIDE SEQUENCE [LARGE SCALE GENOMIC DNA]</scope>
    <source>
        <strain evidence="5 6">DSM 43889</strain>
    </source>
</reference>
<comment type="caution">
    <text evidence="5">The sequence shown here is derived from an EMBL/GenBank/DDBJ whole genome shotgun (WGS) entry which is preliminary data.</text>
</comment>
<dbReference type="Proteomes" id="UP000791080">
    <property type="component" value="Unassembled WGS sequence"/>
</dbReference>
<evidence type="ECO:0000256" key="1">
    <source>
        <dbReference type="ARBA" id="ARBA00005568"/>
    </source>
</evidence>
<name>A0ABT1JGP4_ACTCY</name>
<organism evidence="5 6">
    <name type="scientific">Actinoalloteichus caeruleus DSM 43889</name>
    <dbReference type="NCBI Taxonomy" id="1120930"/>
    <lineage>
        <taxon>Bacteria</taxon>
        <taxon>Bacillati</taxon>
        <taxon>Actinomycetota</taxon>
        <taxon>Actinomycetes</taxon>
        <taxon>Pseudonocardiales</taxon>
        <taxon>Pseudonocardiaceae</taxon>
        <taxon>Actinoalloteichus</taxon>
        <taxon>Actinoalloteichus cyanogriseus</taxon>
    </lineage>
</organism>
<evidence type="ECO:0000259" key="4">
    <source>
        <dbReference type="Pfam" id="PF03328"/>
    </source>
</evidence>
<dbReference type="SUPFAM" id="SSF51621">
    <property type="entry name" value="Phosphoenolpyruvate/pyruvate domain"/>
    <property type="match status" value="1"/>
</dbReference>
<dbReference type="PANTHER" id="PTHR30502">
    <property type="entry name" value="2-KETO-3-DEOXY-L-RHAMNONATE ALDOLASE"/>
    <property type="match status" value="1"/>
</dbReference>
<keyword evidence="2" id="KW-0479">Metal-binding</keyword>
<dbReference type="InterPro" id="IPR040442">
    <property type="entry name" value="Pyrv_kinase-like_dom_sf"/>
</dbReference>
<keyword evidence="3" id="KW-0456">Lyase</keyword>
<dbReference type="Pfam" id="PF03328">
    <property type="entry name" value="HpcH_HpaI"/>
    <property type="match status" value="1"/>
</dbReference>